<feature type="non-terminal residue" evidence="1">
    <location>
        <position position="84"/>
    </location>
</feature>
<keyword evidence="2" id="KW-1185">Reference proteome</keyword>
<reference evidence="1" key="1">
    <citation type="journal article" date="2023" name="IScience">
        <title>Live-bearing cockroach genome reveals convergent evolutionary mechanisms linked to viviparity in insects and beyond.</title>
        <authorList>
            <person name="Fouks B."/>
            <person name="Harrison M.C."/>
            <person name="Mikhailova A.A."/>
            <person name="Marchal E."/>
            <person name="English S."/>
            <person name="Carruthers M."/>
            <person name="Jennings E.C."/>
            <person name="Chiamaka E.L."/>
            <person name="Frigard R.A."/>
            <person name="Pippel M."/>
            <person name="Attardo G.M."/>
            <person name="Benoit J.B."/>
            <person name="Bornberg-Bauer E."/>
            <person name="Tobe S.S."/>
        </authorList>
    </citation>
    <scope>NUCLEOTIDE SEQUENCE</scope>
    <source>
        <strain evidence="1">Stay&amp;Tobe</strain>
    </source>
</reference>
<reference evidence="1" key="2">
    <citation type="submission" date="2023-05" db="EMBL/GenBank/DDBJ databases">
        <authorList>
            <person name="Fouks B."/>
        </authorList>
    </citation>
    <scope>NUCLEOTIDE SEQUENCE</scope>
    <source>
        <strain evidence="1">Stay&amp;Tobe</strain>
        <tissue evidence="1">Testes</tissue>
    </source>
</reference>
<evidence type="ECO:0000313" key="1">
    <source>
        <dbReference type="EMBL" id="KAJ9599464.1"/>
    </source>
</evidence>
<gene>
    <name evidence="1" type="ORF">L9F63_010055</name>
</gene>
<feature type="non-terminal residue" evidence="1">
    <location>
        <position position="1"/>
    </location>
</feature>
<name>A0AAD8AI44_DIPPU</name>
<proteinExistence type="predicted"/>
<dbReference type="AlphaFoldDB" id="A0AAD8AI44"/>
<sequence length="84" mass="9737">ESVLLLWQLLPLGSKLLSLPRKQFLLLLQLLCAPHYSLHSVAIFTLHYRVPIPRYPEAPLKIRDKELHLLLEVLPRLSLDGCYL</sequence>
<protein>
    <submittedName>
        <fullName evidence="1">Uncharacterized protein</fullName>
    </submittedName>
</protein>
<dbReference type="EMBL" id="JASPKZ010000807">
    <property type="protein sequence ID" value="KAJ9599464.1"/>
    <property type="molecule type" value="Genomic_DNA"/>
</dbReference>
<comment type="caution">
    <text evidence="1">The sequence shown here is derived from an EMBL/GenBank/DDBJ whole genome shotgun (WGS) entry which is preliminary data.</text>
</comment>
<organism evidence="1 2">
    <name type="scientific">Diploptera punctata</name>
    <name type="common">Pacific beetle cockroach</name>
    <dbReference type="NCBI Taxonomy" id="6984"/>
    <lineage>
        <taxon>Eukaryota</taxon>
        <taxon>Metazoa</taxon>
        <taxon>Ecdysozoa</taxon>
        <taxon>Arthropoda</taxon>
        <taxon>Hexapoda</taxon>
        <taxon>Insecta</taxon>
        <taxon>Pterygota</taxon>
        <taxon>Neoptera</taxon>
        <taxon>Polyneoptera</taxon>
        <taxon>Dictyoptera</taxon>
        <taxon>Blattodea</taxon>
        <taxon>Blaberoidea</taxon>
        <taxon>Blaberidae</taxon>
        <taxon>Diplopterinae</taxon>
        <taxon>Diploptera</taxon>
    </lineage>
</organism>
<accession>A0AAD8AI44</accession>
<dbReference type="Proteomes" id="UP001233999">
    <property type="component" value="Unassembled WGS sequence"/>
</dbReference>
<evidence type="ECO:0000313" key="2">
    <source>
        <dbReference type="Proteomes" id="UP001233999"/>
    </source>
</evidence>